<proteinExistence type="predicted"/>
<organism evidence="1 2">
    <name type="scientific">Amycolatopsis ultiminotia</name>
    <dbReference type="NCBI Taxonomy" id="543629"/>
    <lineage>
        <taxon>Bacteria</taxon>
        <taxon>Bacillati</taxon>
        <taxon>Actinomycetota</taxon>
        <taxon>Actinomycetes</taxon>
        <taxon>Pseudonocardiales</taxon>
        <taxon>Pseudonocardiaceae</taxon>
        <taxon>Amycolatopsis</taxon>
    </lineage>
</organism>
<dbReference type="EMBL" id="BAAAZN010000029">
    <property type="protein sequence ID" value="GAA3584349.1"/>
    <property type="molecule type" value="Genomic_DNA"/>
</dbReference>
<dbReference type="InterPro" id="IPR029058">
    <property type="entry name" value="AB_hydrolase_fold"/>
</dbReference>
<dbReference type="Proteomes" id="UP001500689">
    <property type="component" value="Unassembled WGS sequence"/>
</dbReference>
<gene>
    <name evidence="1" type="ORF">GCM10022222_81310</name>
</gene>
<dbReference type="SUPFAM" id="SSF53474">
    <property type="entry name" value="alpha/beta-Hydrolases"/>
    <property type="match status" value="1"/>
</dbReference>
<name>A0ABP6YLM3_9PSEU</name>
<evidence type="ECO:0000313" key="1">
    <source>
        <dbReference type="EMBL" id="GAA3584349.1"/>
    </source>
</evidence>
<keyword evidence="2" id="KW-1185">Reference proteome</keyword>
<sequence length="280" mass="30142">MPELTLPGGSRLAVEVHGDGPVVLMPLDPRPAEGEQAETMRQWGADPALGRSLIDGLNGFRVVAFGYEGHVLAHPRPDTLTPAAIAADFLAVADAVGAERFAYYGYSWLALSGLQLALRTDRLDALVMGGFPPLAGPYREMLAVTRATHRLSTAEPPGTGPEPGDWDSVQVTMSPAQTRQFVTLYEALQEFDDEAARPLCPRLCFAGSADRIEYGERWGGVTVDIAGPFEHRRGDLLGRGWTVETLDGLDHLRAMQAAAVLPILRPWLAEVLGQTVPGPV</sequence>
<protein>
    <recommendedName>
        <fullName evidence="3">Alpha/beta hydrolase</fullName>
    </recommendedName>
</protein>
<dbReference type="Gene3D" id="3.40.50.1820">
    <property type="entry name" value="alpha/beta hydrolase"/>
    <property type="match status" value="1"/>
</dbReference>
<evidence type="ECO:0000313" key="2">
    <source>
        <dbReference type="Proteomes" id="UP001500689"/>
    </source>
</evidence>
<comment type="caution">
    <text evidence="1">The sequence shown here is derived from an EMBL/GenBank/DDBJ whole genome shotgun (WGS) entry which is preliminary data.</text>
</comment>
<evidence type="ECO:0008006" key="3">
    <source>
        <dbReference type="Google" id="ProtNLM"/>
    </source>
</evidence>
<dbReference type="RefSeq" id="WP_344868830.1">
    <property type="nucleotide sequence ID" value="NZ_BAAAZN010000029.1"/>
</dbReference>
<reference evidence="2" key="1">
    <citation type="journal article" date="2019" name="Int. J. Syst. Evol. Microbiol.">
        <title>The Global Catalogue of Microorganisms (GCM) 10K type strain sequencing project: providing services to taxonomists for standard genome sequencing and annotation.</title>
        <authorList>
            <consortium name="The Broad Institute Genomics Platform"/>
            <consortium name="The Broad Institute Genome Sequencing Center for Infectious Disease"/>
            <person name="Wu L."/>
            <person name="Ma J."/>
        </authorList>
    </citation>
    <scope>NUCLEOTIDE SEQUENCE [LARGE SCALE GENOMIC DNA]</scope>
    <source>
        <strain evidence="2">JCM 16898</strain>
    </source>
</reference>
<accession>A0ABP6YLM3</accession>